<dbReference type="SUPFAM" id="SSF47459">
    <property type="entry name" value="HLH, helix-loop-helix DNA-binding domain"/>
    <property type="match status" value="1"/>
</dbReference>
<evidence type="ECO:0000256" key="6">
    <source>
        <dbReference type="ARBA" id="ARBA00023015"/>
    </source>
</evidence>
<evidence type="ECO:0000256" key="10">
    <source>
        <dbReference type="ARBA" id="ARBA00023242"/>
    </source>
</evidence>
<dbReference type="OrthoDB" id="2133190at2759"/>
<dbReference type="EMBL" id="UXSR01001185">
    <property type="protein sequence ID" value="VDD78009.1"/>
    <property type="molecule type" value="Genomic_DNA"/>
</dbReference>
<keyword evidence="5 12" id="KW-1133">Transmembrane helix</keyword>
<dbReference type="GO" id="GO:0005789">
    <property type="term" value="C:endoplasmic reticulum membrane"/>
    <property type="evidence" value="ECO:0007669"/>
    <property type="project" value="UniProtKB-SubCell"/>
</dbReference>
<dbReference type="CDD" id="cd11394">
    <property type="entry name" value="bHLHzip_SREBP"/>
    <property type="match status" value="1"/>
</dbReference>
<dbReference type="GO" id="GO:0000978">
    <property type="term" value="F:RNA polymerase II cis-regulatory region sequence-specific DNA binding"/>
    <property type="evidence" value="ECO:0007669"/>
    <property type="project" value="TreeGrafter"/>
</dbReference>
<dbReference type="PANTHER" id="PTHR46062:SF1">
    <property type="entry name" value="LP12374P"/>
    <property type="match status" value="1"/>
</dbReference>
<dbReference type="PROSITE" id="PS50888">
    <property type="entry name" value="BHLH"/>
    <property type="match status" value="1"/>
</dbReference>
<protein>
    <recommendedName>
        <fullName evidence="13">BHLH domain-containing protein</fullName>
    </recommendedName>
</protein>
<keyword evidence="8 12" id="KW-0472">Membrane</keyword>
<dbReference type="InterPro" id="IPR036638">
    <property type="entry name" value="HLH_DNA-bd_sf"/>
</dbReference>
<dbReference type="GO" id="GO:0000981">
    <property type="term" value="F:DNA-binding transcription factor activity, RNA polymerase II-specific"/>
    <property type="evidence" value="ECO:0007669"/>
    <property type="project" value="TreeGrafter"/>
</dbReference>
<dbReference type="GO" id="GO:0046983">
    <property type="term" value="F:protein dimerization activity"/>
    <property type="evidence" value="ECO:0007669"/>
    <property type="project" value="InterPro"/>
</dbReference>
<keyword evidence="6" id="KW-0805">Transcription regulation</keyword>
<evidence type="ECO:0000256" key="11">
    <source>
        <dbReference type="SAM" id="MobiDB-lite"/>
    </source>
</evidence>
<feature type="region of interest" description="Disordered" evidence="11">
    <location>
        <begin position="316"/>
        <end position="347"/>
    </location>
</feature>
<evidence type="ECO:0000256" key="9">
    <source>
        <dbReference type="ARBA" id="ARBA00023163"/>
    </source>
</evidence>
<name>A0A0R3UAR3_MESCO</name>
<dbReference type="STRING" id="53468.A0A0R3UAR3"/>
<sequence>MSSSPNEKLLNGLPDSLFDDFDIDAISSYPDLETDIDLDTLILNYESQFPDNESKDSNSVKKNSTLASLLMTNPLTEYVPPAPHVPLGSSSVIEPSCRKPQSVSILANESHPQLKSALIQEKIIQPVSQAVSRDLFDSPYFTDGRYGQDSLDGMPKSGTNSLDSHECRSVNAKLQMANSCPQSNQLDDNKGIRRSPHNAIEKRYRQSINGKINELRDILNASSGDDAKTNKSAVLRRAIDRIRYLEKENECLRMELNMYKSGYALVDDNYDGGRSNPKGNKSRLVCLKSDSVTPPHMTEAIQQLQPPSRIPLQMQQHQNSWSHLMSHLPTGSSSEGSSPPSIKGVPSTISVSSFSPCDDISDTSSPEYPYFLGIGSKRHADNQLFHQTGPSSVKMGAYYAPNELNARDDFPILPPHPTTTSGTAETSMAQRCTDPPITAVNTTTIYTTEPYEYPQTPQAFGNESKFTRVSLFLGSFCLFMFNPFIIMTGDANQGGANSAGMPVRRLISALSLSVHHYDDGGGSSMLGPLLLSIMYAAQWIVAILLFLLAKPHDLRSFFPSILGGSIGYRKRGLIDKLPGRNLALRHWRQSEEDMRNGAWHSAGSQLKASLTALGESPCFSNGVVSAFCARVKAYAEGIRLVLHRLPQLLWLVSRKCHISCKSQAHRNELPTVSQLRRRLLDLRYLDFVHLSDNNPMPQGRPTVADMPTYECLHVLRLMFACLEDFVVDWRASVQGDGSVDLAELTRLGMVLALSVKRFFGVNWLGNLLLRATRHLAEELNDDCVLWLGPSTGPVMRLLLSSTPLDFSHLRIHPGEEFGIFTSPLNAHALKLASNSLVADEVNSEICEAVVAKALEV</sequence>
<evidence type="ECO:0000259" key="13">
    <source>
        <dbReference type="PROSITE" id="PS50888"/>
    </source>
</evidence>
<evidence type="ECO:0000313" key="14">
    <source>
        <dbReference type="EMBL" id="VDD78009.1"/>
    </source>
</evidence>
<proteinExistence type="predicted"/>
<feature type="compositionally biased region" description="Low complexity" evidence="11">
    <location>
        <begin position="331"/>
        <end position="341"/>
    </location>
</feature>
<keyword evidence="3 12" id="KW-0812">Transmembrane</keyword>
<keyword evidence="15" id="KW-1185">Reference proteome</keyword>
<evidence type="ECO:0000256" key="2">
    <source>
        <dbReference type="ARBA" id="ARBA00004477"/>
    </source>
</evidence>
<feature type="transmembrane region" description="Helical" evidence="12">
    <location>
        <begin position="469"/>
        <end position="487"/>
    </location>
</feature>
<feature type="domain" description="BHLH" evidence="13">
    <location>
        <begin position="192"/>
        <end position="245"/>
    </location>
</feature>
<evidence type="ECO:0000256" key="4">
    <source>
        <dbReference type="ARBA" id="ARBA00022824"/>
    </source>
</evidence>
<evidence type="ECO:0000256" key="5">
    <source>
        <dbReference type="ARBA" id="ARBA00022989"/>
    </source>
</evidence>
<dbReference type="GO" id="GO:0005634">
    <property type="term" value="C:nucleus"/>
    <property type="evidence" value="ECO:0007669"/>
    <property type="project" value="UniProtKB-SubCell"/>
</dbReference>
<accession>A0A0R3UAR3</accession>
<dbReference type="InterPro" id="IPR011598">
    <property type="entry name" value="bHLH_dom"/>
</dbReference>
<dbReference type="SMART" id="SM00353">
    <property type="entry name" value="HLH"/>
    <property type="match status" value="1"/>
</dbReference>
<organism evidence="14 15">
    <name type="scientific">Mesocestoides corti</name>
    <name type="common">Flatworm</name>
    <dbReference type="NCBI Taxonomy" id="53468"/>
    <lineage>
        <taxon>Eukaryota</taxon>
        <taxon>Metazoa</taxon>
        <taxon>Spiralia</taxon>
        <taxon>Lophotrochozoa</taxon>
        <taxon>Platyhelminthes</taxon>
        <taxon>Cestoda</taxon>
        <taxon>Eucestoda</taxon>
        <taxon>Cyclophyllidea</taxon>
        <taxon>Mesocestoididae</taxon>
        <taxon>Mesocestoides</taxon>
    </lineage>
</organism>
<evidence type="ECO:0000256" key="7">
    <source>
        <dbReference type="ARBA" id="ARBA00023125"/>
    </source>
</evidence>
<gene>
    <name evidence="14" type="ORF">MCOS_LOCUS4012</name>
</gene>
<comment type="subcellular location">
    <subcellularLocation>
        <location evidence="2">Endoplasmic reticulum membrane</location>
        <topology evidence="2">Multi-pass membrane protein</topology>
    </subcellularLocation>
    <subcellularLocation>
        <location evidence="1">Nucleus</location>
    </subcellularLocation>
</comment>
<evidence type="ECO:0000256" key="3">
    <source>
        <dbReference type="ARBA" id="ARBA00022692"/>
    </source>
</evidence>
<dbReference type="Pfam" id="PF00010">
    <property type="entry name" value="HLH"/>
    <property type="match status" value="1"/>
</dbReference>
<evidence type="ECO:0000256" key="12">
    <source>
        <dbReference type="SAM" id="Phobius"/>
    </source>
</evidence>
<dbReference type="Gene3D" id="4.10.280.10">
    <property type="entry name" value="Helix-loop-helix DNA-binding domain"/>
    <property type="match status" value="1"/>
</dbReference>
<keyword evidence="9" id="KW-0804">Transcription</keyword>
<dbReference type="AlphaFoldDB" id="A0A0R3UAR3"/>
<keyword evidence="7" id="KW-0238">DNA-binding</keyword>
<evidence type="ECO:0000256" key="1">
    <source>
        <dbReference type="ARBA" id="ARBA00004123"/>
    </source>
</evidence>
<dbReference type="PANTHER" id="PTHR46062">
    <property type="entry name" value="STEROL REGULATORY ELEMENT-BINDING PROTEIN"/>
    <property type="match status" value="1"/>
</dbReference>
<evidence type="ECO:0000313" key="15">
    <source>
        <dbReference type="Proteomes" id="UP000267029"/>
    </source>
</evidence>
<evidence type="ECO:0000256" key="8">
    <source>
        <dbReference type="ARBA" id="ARBA00023136"/>
    </source>
</evidence>
<reference evidence="14 15" key="1">
    <citation type="submission" date="2018-10" db="EMBL/GenBank/DDBJ databases">
        <authorList>
            <consortium name="Pathogen Informatics"/>
        </authorList>
    </citation>
    <scope>NUCLEOTIDE SEQUENCE [LARGE SCALE GENOMIC DNA]</scope>
</reference>
<feature type="transmembrane region" description="Helical" evidence="12">
    <location>
        <begin position="529"/>
        <end position="549"/>
    </location>
</feature>
<keyword evidence="10" id="KW-0539">Nucleus</keyword>
<keyword evidence="4" id="KW-0256">Endoplasmic reticulum</keyword>
<dbReference type="Proteomes" id="UP000267029">
    <property type="component" value="Unassembled WGS sequence"/>
</dbReference>